<dbReference type="InterPro" id="IPR034825">
    <property type="entry name" value="CID8-like_RRM2"/>
</dbReference>
<proteinExistence type="predicted"/>
<dbReference type="Proteomes" id="UP001157006">
    <property type="component" value="Chromosome 2"/>
</dbReference>
<dbReference type="FunFam" id="3.30.70.330:FF:000665">
    <property type="entry name" value="Polyadenylate-binding protein-interacting protein 10"/>
    <property type="match status" value="1"/>
</dbReference>
<evidence type="ECO:0000256" key="2">
    <source>
        <dbReference type="ARBA" id="ARBA00022737"/>
    </source>
</evidence>
<gene>
    <name evidence="8" type="ORF">VFH_II135240</name>
</gene>
<evidence type="ECO:0000313" key="8">
    <source>
        <dbReference type="EMBL" id="CAI8598598.1"/>
    </source>
</evidence>
<dbReference type="GO" id="GO:0003729">
    <property type="term" value="F:mRNA binding"/>
    <property type="evidence" value="ECO:0007669"/>
    <property type="project" value="UniProtKB-ARBA"/>
</dbReference>
<keyword evidence="9" id="KW-1185">Reference proteome</keyword>
<dbReference type="InterPro" id="IPR012677">
    <property type="entry name" value="Nucleotide-bd_a/b_plait_sf"/>
</dbReference>
<dbReference type="PANTHER" id="PTHR32343:SF79">
    <property type="entry name" value="CTC-INTERACTING DOMAIN PROTEIN"/>
    <property type="match status" value="1"/>
</dbReference>
<accession>A0AAV0ZM33</accession>
<dbReference type="InterPro" id="IPR000504">
    <property type="entry name" value="RRM_dom"/>
</dbReference>
<keyword evidence="3 5" id="KW-0694">RNA-binding</keyword>
<dbReference type="SMART" id="SM00360">
    <property type="entry name" value="RRM"/>
    <property type="match status" value="2"/>
</dbReference>
<keyword evidence="2" id="KW-0677">Repeat</keyword>
<dbReference type="Pfam" id="PF07145">
    <property type="entry name" value="PAM2"/>
    <property type="match status" value="1"/>
</dbReference>
<dbReference type="EMBL" id="OX451737">
    <property type="protein sequence ID" value="CAI8598598.1"/>
    <property type="molecule type" value="Genomic_DNA"/>
</dbReference>
<dbReference type="InterPro" id="IPR034823">
    <property type="entry name" value="CID8-like_RRM1"/>
</dbReference>
<reference evidence="8 9" key="1">
    <citation type="submission" date="2023-01" db="EMBL/GenBank/DDBJ databases">
        <authorList>
            <person name="Kreplak J."/>
        </authorList>
    </citation>
    <scope>NUCLEOTIDE SEQUENCE [LARGE SCALE GENOMIC DNA]</scope>
</reference>
<dbReference type="AlphaFoldDB" id="A0AAV0ZM33"/>
<evidence type="ECO:0000259" key="7">
    <source>
        <dbReference type="PROSITE" id="PS50102"/>
    </source>
</evidence>
<dbReference type="SUPFAM" id="SSF54928">
    <property type="entry name" value="RNA-binding domain, RBD"/>
    <property type="match status" value="2"/>
</dbReference>
<evidence type="ECO:0000256" key="5">
    <source>
        <dbReference type="PROSITE-ProRule" id="PRU00176"/>
    </source>
</evidence>
<dbReference type="InterPro" id="IPR009818">
    <property type="entry name" value="PAM2_motif"/>
</dbReference>
<protein>
    <recommendedName>
        <fullName evidence="7">RRM domain-containing protein</fullName>
    </recommendedName>
</protein>
<comment type="subcellular location">
    <subcellularLocation>
        <location evidence="1">Nucleus</location>
    </subcellularLocation>
</comment>
<dbReference type="PANTHER" id="PTHR32343">
    <property type="entry name" value="SERINE/ARGININE-RICH SPLICING FACTOR"/>
    <property type="match status" value="1"/>
</dbReference>
<evidence type="ECO:0000256" key="1">
    <source>
        <dbReference type="ARBA" id="ARBA00004123"/>
    </source>
</evidence>
<dbReference type="Pfam" id="PF00076">
    <property type="entry name" value="RRM_1"/>
    <property type="match status" value="2"/>
</dbReference>
<dbReference type="GO" id="GO:0005634">
    <property type="term" value="C:nucleus"/>
    <property type="evidence" value="ECO:0007669"/>
    <property type="project" value="UniProtKB-SubCell"/>
</dbReference>
<dbReference type="PROSITE" id="PS50102">
    <property type="entry name" value="RRM"/>
    <property type="match status" value="2"/>
</dbReference>
<dbReference type="FunFam" id="3.30.70.330:FF:000530">
    <property type="entry name" value="Polyadenylate-binding protein-interacting protein 11"/>
    <property type="match status" value="1"/>
</dbReference>
<evidence type="ECO:0000256" key="4">
    <source>
        <dbReference type="ARBA" id="ARBA00023242"/>
    </source>
</evidence>
<evidence type="ECO:0000313" key="9">
    <source>
        <dbReference type="Proteomes" id="UP001157006"/>
    </source>
</evidence>
<name>A0AAV0ZM33_VICFA</name>
<evidence type="ECO:0000256" key="3">
    <source>
        <dbReference type="ARBA" id="ARBA00022884"/>
    </source>
</evidence>
<evidence type="ECO:0000256" key="6">
    <source>
        <dbReference type="SAM" id="MobiDB-lite"/>
    </source>
</evidence>
<feature type="domain" description="RRM" evidence="7">
    <location>
        <begin position="177"/>
        <end position="252"/>
    </location>
</feature>
<dbReference type="Gene3D" id="3.30.70.330">
    <property type="match status" value="2"/>
</dbReference>
<organism evidence="8 9">
    <name type="scientific">Vicia faba</name>
    <name type="common">Broad bean</name>
    <name type="synonym">Faba vulgaris</name>
    <dbReference type="NCBI Taxonomy" id="3906"/>
    <lineage>
        <taxon>Eukaryota</taxon>
        <taxon>Viridiplantae</taxon>
        <taxon>Streptophyta</taxon>
        <taxon>Embryophyta</taxon>
        <taxon>Tracheophyta</taxon>
        <taxon>Spermatophyta</taxon>
        <taxon>Magnoliopsida</taxon>
        <taxon>eudicotyledons</taxon>
        <taxon>Gunneridae</taxon>
        <taxon>Pentapetalae</taxon>
        <taxon>rosids</taxon>
        <taxon>fabids</taxon>
        <taxon>Fabales</taxon>
        <taxon>Fabaceae</taxon>
        <taxon>Papilionoideae</taxon>
        <taxon>50 kb inversion clade</taxon>
        <taxon>NPAAA clade</taxon>
        <taxon>Hologalegina</taxon>
        <taxon>IRL clade</taxon>
        <taxon>Fabeae</taxon>
        <taxon>Vicia</taxon>
    </lineage>
</organism>
<dbReference type="CDD" id="cd12459">
    <property type="entry name" value="RRM1_CID8_like"/>
    <property type="match status" value="1"/>
</dbReference>
<keyword evidence="4" id="KW-0539">Nucleus</keyword>
<sequence length="362" mass="40101">MAVAENVGTKIDASGDNLDKSVVSSDSTDVEKSKPKSDQNLNTNGVPTVVVPNGNHGFKSHQMGQMHGNGVQNQILVVNHGGESFKREMRDLEELLSKLNPMAEEFVPPSLVTNYQGYLAAGPNAGFGYRNNFMIQNNSSVDANGQINRRRKNGYNNAKRRVNHKMDMEKREEMIRRTVYVSDIDQLVTEEQLAALFLNCGQVVDCRVCGDPNSILRFAFVEFTDEVGARTALNMSGTMLGYYPLRVLPSKTAIAPVNPTYLPRSEDEREMCTRTIYCTNIDKKLTTADVKHFFESLCGEVQRLRLLGDYHHSTRIAFVEFTVAESAIAALSCSGVVLGALAIRVSPSKTPVRPRATRPPMH</sequence>
<feature type="domain" description="RRM" evidence="7">
    <location>
        <begin position="274"/>
        <end position="350"/>
    </location>
</feature>
<dbReference type="InterPro" id="IPR035979">
    <property type="entry name" value="RBD_domain_sf"/>
</dbReference>
<dbReference type="CDD" id="cd12460">
    <property type="entry name" value="RRM2_CID8_like"/>
    <property type="match status" value="1"/>
</dbReference>
<feature type="region of interest" description="Disordered" evidence="6">
    <location>
        <begin position="1"/>
        <end position="47"/>
    </location>
</feature>